<protein>
    <submittedName>
        <fullName evidence="1">Uncharacterized protein</fullName>
    </submittedName>
</protein>
<sequence length="109" mass="12395">MSPYEPRPEGLNTDPAPPSVVETLTHQRKSFHLCLDVRGALLNWKPRDFRGMFKHDDGRTMTPDEAKAELLDELSRGHNFIPFGKCDNFDHKEHGCMGHPVIPSNEVET</sequence>
<reference evidence="1 2" key="1">
    <citation type="submission" date="2019-08" db="EMBL/GenBank/DDBJ databases">
        <authorList>
            <person name="Peeters C."/>
        </authorList>
    </citation>
    <scope>NUCLEOTIDE SEQUENCE [LARGE SCALE GENOMIC DNA]</scope>
    <source>
        <strain evidence="1 2">LMG 31111</strain>
    </source>
</reference>
<organism evidence="1 2">
    <name type="scientific">Pandoraea communis</name>
    <dbReference type="NCBI Taxonomy" id="2508297"/>
    <lineage>
        <taxon>Bacteria</taxon>
        <taxon>Pseudomonadati</taxon>
        <taxon>Pseudomonadota</taxon>
        <taxon>Betaproteobacteria</taxon>
        <taxon>Burkholderiales</taxon>
        <taxon>Burkholderiaceae</taxon>
        <taxon>Pandoraea</taxon>
    </lineage>
</organism>
<dbReference type="RefSeq" id="WP_150586830.1">
    <property type="nucleotide sequence ID" value="NZ_CABPSE010000020.1"/>
</dbReference>
<dbReference type="AlphaFoldDB" id="A0A5E4YFK7"/>
<dbReference type="EMBL" id="CABPSE010000020">
    <property type="protein sequence ID" value="VVE47586.1"/>
    <property type="molecule type" value="Genomic_DNA"/>
</dbReference>
<accession>A0A5E4YFK7</accession>
<dbReference type="Proteomes" id="UP000383971">
    <property type="component" value="Unassembled WGS sequence"/>
</dbReference>
<evidence type="ECO:0000313" key="2">
    <source>
        <dbReference type="Proteomes" id="UP000383971"/>
    </source>
</evidence>
<keyword evidence="2" id="KW-1185">Reference proteome</keyword>
<gene>
    <name evidence="1" type="ORF">PCO31111_04523</name>
</gene>
<name>A0A5E4YFK7_9BURK</name>
<evidence type="ECO:0000313" key="1">
    <source>
        <dbReference type="EMBL" id="VVE47586.1"/>
    </source>
</evidence>
<proteinExistence type="predicted"/>